<sequence>RRSIEAVAILNWRLFPTKFSMVGFSQFPDAFRTNRSLLQGQPKYRNWLTGSAKKGYSLNERGIGTAQRLIELLGPPQLDDGTALGSSADSQAKAGKPTRTIEPSTIVKRIRSSRLFAKWASDTVTERDTIHAHSLLGVFDHTPARVRVRKMKELERCAEDLDDQEVMRFLKHVREEFPSVFRD</sequence>
<proteinExistence type="predicted"/>
<dbReference type="AlphaFoldDB" id="A0A0F9GTB1"/>
<dbReference type="EMBL" id="LAZR01027240">
    <property type="protein sequence ID" value="KKL66332.1"/>
    <property type="molecule type" value="Genomic_DNA"/>
</dbReference>
<feature type="non-terminal residue" evidence="2">
    <location>
        <position position="1"/>
    </location>
</feature>
<reference evidence="2" key="1">
    <citation type="journal article" date="2015" name="Nature">
        <title>Complex archaea that bridge the gap between prokaryotes and eukaryotes.</title>
        <authorList>
            <person name="Spang A."/>
            <person name="Saw J.H."/>
            <person name="Jorgensen S.L."/>
            <person name="Zaremba-Niedzwiedzka K."/>
            <person name="Martijn J."/>
            <person name="Lind A.E."/>
            <person name="van Eijk R."/>
            <person name="Schleper C."/>
            <person name="Guy L."/>
            <person name="Ettema T.J."/>
        </authorList>
    </citation>
    <scope>NUCLEOTIDE SEQUENCE</scope>
</reference>
<gene>
    <name evidence="2" type="ORF">LCGC14_2146030</name>
</gene>
<evidence type="ECO:0000313" key="2">
    <source>
        <dbReference type="EMBL" id="KKL66332.1"/>
    </source>
</evidence>
<organism evidence="2">
    <name type="scientific">marine sediment metagenome</name>
    <dbReference type="NCBI Taxonomy" id="412755"/>
    <lineage>
        <taxon>unclassified sequences</taxon>
        <taxon>metagenomes</taxon>
        <taxon>ecological metagenomes</taxon>
    </lineage>
</organism>
<feature type="region of interest" description="Disordered" evidence="1">
    <location>
        <begin position="81"/>
        <end position="102"/>
    </location>
</feature>
<evidence type="ECO:0000256" key="1">
    <source>
        <dbReference type="SAM" id="MobiDB-lite"/>
    </source>
</evidence>
<comment type="caution">
    <text evidence="2">The sequence shown here is derived from an EMBL/GenBank/DDBJ whole genome shotgun (WGS) entry which is preliminary data.</text>
</comment>
<protein>
    <submittedName>
        <fullName evidence="2">Uncharacterized protein</fullName>
    </submittedName>
</protein>
<name>A0A0F9GTB1_9ZZZZ</name>
<accession>A0A0F9GTB1</accession>